<sequence>MPITNKGPNLTPKAQPSSLVPSHIHIPPTSNWSLFKVQTPTAPCIQSRLQHKQQEANTELLFKNTTSSIPPLFLPSRSFFSSSFSSSKTKTSPTISFASLFLDSLDSLLHKPIFPWDSLIEDFTRKHRFVDAILIFKKLLHLSFHPHLSNFPTLIKSFSLVAAPSAGSGLHGFILKYGVLSSRSVGNSLVSMYVKFGRVRDAVQLFEEMPVRDAFSYNSLIWGFGLNGFHEEVLMVFEQMQALDFSPDLGSVARAILACGELGCVKKGALIHHYVSRHGFGSHVEVVNSLISMYTKVNRLDQARSLFNDMPNRDLVSWNSMILGYAQSGNWVETFNLFRSMKVENLGPNRITFLGLIMACGQAEDLVNGKSIHGHLICAGLLRDVRVGTSVVDMYSKCGRADCAREAFEELQERSLVSWNALIVGYSQNGYDYEAVDLFRRMLRESNIKPDSVTIANVVPACASLAELQRIQSVHGFIVKKGFGFYSDVVLGTAMVDAYSKCLDIKAACFLFSCIEKPNTATWNAMISGYNINGQPCRGLQVFLGMLQGEVLPDSVTLVTVLQSCGQIGSLKQGMLVHGYCSCRGFDSYVTVVNAMIDMYIRCGCIESAQLLFNSMTMRNTVTWNTMLCGSVKMGLSVIALKLFRKMLLEDQHKPDQVTMISIAQSSAFSVGHGEMIHGFVLKIGLDSDTLVTNSLIDSYAKNGSINNAWSLFEQMGHSRDQTSWNVMIAGCGINGQGQEAFSLIPRMEEDGLQPNSITFISLLSSCSHCGMLDEGCQSFDLMTEKYGIRPSLEHYTCMIDMFGRAGRLEEAYRLIKSMPEGSDCDVVWGALLSACKLRMNVELGQLAGEQLSRLAPNNCGYHTLLSNVYASVERWDEAAKAREVFEAGRLIKKPGLSVMTM</sequence>
<accession>A0ACC2K6T0</accession>
<evidence type="ECO:0000313" key="1">
    <source>
        <dbReference type="EMBL" id="KAJ8616816.1"/>
    </source>
</evidence>
<dbReference type="EMBL" id="CM056820">
    <property type="protein sequence ID" value="KAJ8616816.1"/>
    <property type="molecule type" value="Genomic_DNA"/>
</dbReference>
<proteinExistence type="predicted"/>
<evidence type="ECO:0000313" key="2">
    <source>
        <dbReference type="Proteomes" id="UP001234297"/>
    </source>
</evidence>
<organism evidence="1 2">
    <name type="scientific">Persea americana</name>
    <name type="common">Avocado</name>
    <dbReference type="NCBI Taxonomy" id="3435"/>
    <lineage>
        <taxon>Eukaryota</taxon>
        <taxon>Viridiplantae</taxon>
        <taxon>Streptophyta</taxon>
        <taxon>Embryophyta</taxon>
        <taxon>Tracheophyta</taxon>
        <taxon>Spermatophyta</taxon>
        <taxon>Magnoliopsida</taxon>
        <taxon>Magnoliidae</taxon>
        <taxon>Laurales</taxon>
        <taxon>Lauraceae</taxon>
        <taxon>Persea</taxon>
    </lineage>
</organism>
<dbReference type="Proteomes" id="UP001234297">
    <property type="component" value="Chromosome 12"/>
</dbReference>
<name>A0ACC2K6T0_PERAE</name>
<reference evidence="1 2" key="1">
    <citation type="journal article" date="2022" name="Hortic Res">
        <title>A haplotype resolved chromosomal level avocado genome allows analysis of novel avocado genes.</title>
        <authorList>
            <person name="Nath O."/>
            <person name="Fletcher S.J."/>
            <person name="Hayward A."/>
            <person name="Shaw L.M."/>
            <person name="Masouleh A.K."/>
            <person name="Furtado A."/>
            <person name="Henry R.J."/>
            <person name="Mitter N."/>
        </authorList>
    </citation>
    <scope>NUCLEOTIDE SEQUENCE [LARGE SCALE GENOMIC DNA]</scope>
    <source>
        <strain evidence="2">cv. Hass</strain>
    </source>
</reference>
<comment type="caution">
    <text evidence="1">The sequence shown here is derived from an EMBL/GenBank/DDBJ whole genome shotgun (WGS) entry which is preliminary data.</text>
</comment>
<gene>
    <name evidence="1" type="ORF">MRB53_036188</name>
</gene>
<keyword evidence="2" id="KW-1185">Reference proteome</keyword>
<protein>
    <submittedName>
        <fullName evidence="1">Uncharacterized protein</fullName>
    </submittedName>
</protein>